<keyword evidence="2" id="KW-1185">Reference proteome</keyword>
<organism evidence="1 2">
    <name type="scientific">Strongylus vulgaris</name>
    <name type="common">Blood worm</name>
    <dbReference type="NCBI Taxonomy" id="40348"/>
    <lineage>
        <taxon>Eukaryota</taxon>
        <taxon>Metazoa</taxon>
        <taxon>Ecdysozoa</taxon>
        <taxon>Nematoda</taxon>
        <taxon>Chromadorea</taxon>
        <taxon>Rhabditida</taxon>
        <taxon>Rhabditina</taxon>
        <taxon>Rhabditomorpha</taxon>
        <taxon>Strongyloidea</taxon>
        <taxon>Strongylidae</taxon>
        <taxon>Strongylus</taxon>
    </lineage>
</organism>
<sequence length="127" mass="14300">MNGKIDVAALVFLTINQGIANRLQEEQEDEKVDGKQLIDLFTEKYGSQRMLERSVCLLDGSCVDIFDNINENGEKYVVVREIGTGPIRLSTMLLKTPKGLTADKMDTTKWEIDNVSPKLDNYVTTMI</sequence>
<gene>
    <name evidence="1" type="ORF">SVUK_LOCUS12905</name>
</gene>
<reference evidence="1 2" key="1">
    <citation type="submission" date="2018-11" db="EMBL/GenBank/DDBJ databases">
        <authorList>
            <consortium name="Pathogen Informatics"/>
        </authorList>
    </citation>
    <scope>NUCLEOTIDE SEQUENCE [LARGE SCALE GENOMIC DNA]</scope>
</reference>
<accession>A0A3P7JNT9</accession>
<evidence type="ECO:0000313" key="1">
    <source>
        <dbReference type="EMBL" id="VDM77907.1"/>
    </source>
</evidence>
<protein>
    <submittedName>
        <fullName evidence="1">Uncharacterized protein</fullName>
    </submittedName>
</protein>
<dbReference type="AlphaFoldDB" id="A0A3P7JNT9"/>
<evidence type="ECO:0000313" key="2">
    <source>
        <dbReference type="Proteomes" id="UP000270094"/>
    </source>
</evidence>
<proteinExistence type="predicted"/>
<name>A0A3P7JNT9_STRVU</name>
<feature type="non-terminal residue" evidence="1">
    <location>
        <position position="127"/>
    </location>
</feature>
<dbReference type="Proteomes" id="UP000270094">
    <property type="component" value="Unassembled WGS sequence"/>
</dbReference>
<dbReference type="EMBL" id="UYYB01100473">
    <property type="protein sequence ID" value="VDM77907.1"/>
    <property type="molecule type" value="Genomic_DNA"/>
</dbReference>